<dbReference type="AlphaFoldDB" id="R1I0X9"/>
<feature type="non-terminal residue" evidence="2">
    <location>
        <position position="36"/>
    </location>
</feature>
<reference evidence="2 3" key="1">
    <citation type="submission" date="2013-02" db="EMBL/GenBank/DDBJ databases">
        <title>Draft genome sequence of Amycolatopsis vancoresmycina strain DSM 44592T.</title>
        <authorList>
            <person name="Kumar S."/>
            <person name="Kaur N."/>
            <person name="Kaur C."/>
            <person name="Raghava G.P.S."/>
            <person name="Mayilraj S."/>
        </authorList>
    </citation>
    <scope>NUCLEOTIDE SEQUENCE [LARGE SCALE GENOMIC DNA]</scope>
    <source>
        <strain evidence="2 3">DSM 44592</strain>
    </source>
</reference>
<dbReference type="Proteomes" id="UP000014139">
    <property type="component" value="Unassembled WGS sequence"/>
</dbReference>
<keyword evidence="2" id="KW-0645">Protease</keyword>
<proteinExistence type="predicted"/>
<keyword evidence="3" id="KW-1185">Reference proteome</keyword>
<keyword evidence="1" id="KW-0732">Signal</keyword>
<dbReference type="EMBL" id="AOUO01000555">
    <property type="protein sequence ID" value="EOD64129.1"/>
    <property type="molecule type" value="Genomic_DNA"/>
</dbReference>
<feature type="signal peptide" evidence="1">
    <location>
        <begin position="1"/>
        <end position="24"/>
    </location>
</feature>
<gene>
    <name evidence="2" type="ORF">H480_33475</name>
</gene>
<evidence type="ECO:0000313" key="2">
    <source>
        <dbReference type="EMBL" id="EOD64129.1"/>
    </source>
</evidence>
<dbReference type="PROSITE" id="PS51318">
    <property type="entry name" value="TAT"/>
    <property type="match status" value="1"/>
</dbReference>
<evidence type="ECO:0000313" key="3">
    <source>
        <dbReference type="Proteomes" id="UP000014139"/>
    </source>
</evidence>
<keyword evidence="2" id="KW-0031">Aminopeptidase</keyword>
<evidence type="ECO:0000256" key="1">
    <source>
        <dbReference type="SAM" id="SignalP"/>
    </source>
</evidence>
<dbReference type="GO" id="GO:0004177">
    <property type="term" value="F:aminopeptidase activity"/>
    <property type="evidence" value="ECO:0007669"/>
    <property type="project" value="UniProtKB-KW"/>
</dbReference>
<name>R1I0X9_9PSEU</name>
<comment type="caution">
    <text evidence="2">The sequence shown here is derived from an EMBL/GenBank/DDBJ whole genome shotgun (WGS) entry which is preliminary data.</text>
</comment>
<keyword evidence="2" id="KW-0378">Hydrolase</keyword>
<feature type="chain" id="PRO_5039185166" evidence="1">
    <location>
        <begin position="25"/>
        <end position="36"/>
    </location>
</feature>
<dbReference type="InterPro" id="IPR006311">
    <property type="entry name" value="TAT_signal"/>
</dbReference>
<sequence length="36" mass="3457">MTSRRAFLTATAALGMAAAVPAGATELGDRGPGGPI</sequence>
<organism evidence="2 3">
    <name type="scientific">Amycolatopsis vancoresmycina DSM 44592</name>
    <dbReference type="NCBI Taxonomy" id="1292037"/>
    <lineage>
        <taxon>Bacteria</taxon>
        <taxon>Bacillati</taxon>
        <taxon>Actinomycetota</taxon>
        <taxon>Actinomycetes</taxon>
        <taxon>Pseudonocardiales</taxon>
        <taxon>Pseudonocardiaceae</taxon>
        <taxon>Amycolatopsis</taxon>
    </lineage>
</organism>
<protein>
    <submittedName>
        <fullName evidence="2">Aminopeptidase</fullName>
    </submittedName>
</protein>
<accession>R1I0X9</accession>